<keyword evidence="1" id="KW-0805">Transcription regulation</keyword>
<comment type="caution">
    <text evidence="5">The sequence shown here is derived from an EMBL/GenBank/DDBJ whole genome shotgun (WGS) entry which is preliminary data.</text>
</comment>
<dbReference type="PANTHER" id="PTHR44688">
    <property type="entry name" value="DNA-BINDING TRANSCRIPTIONAL ACTIVATOR DEVR_DOSR"/>
    <property type="match status" value="1"/>
</dbReference>
<dbReference type="CDD" id="cd06170">
    <property type="entry name" value="LuxR_C_like"/>
    <property type="match status" value="1"/>
</dbReference>
<accession>A0A1B7M0W4</accession>
<dbReference type="PRINTS" id="PR00038">
    <property type="entry name" value="HTHLUXR"/>
</dbReference>
<proteinExistence type="predicted"/>
<evidence type="ECO:0000313" key="6">
    <source>
        <dbReference type="Proteomes" id="UP000078292"/>
    </source>
</evidence>
<keyword evidence="2" id="KW-0238">DNA-binding</keyword>
<dbReference type="STRING" id="1837282.A6F49_08020"/>
<dbReference type="InterPro" id="IPR016032">
    <property type="entry name" value="Sig_transdc_resp-reg_C-effctor"/>
</dbReference>
<dbReference type="Gene3D" id="1.10.10.10">
    <property type="entry name" value="Winged helix-like DNA-binding domain superfamily/Winged helix DNA-binding domain"/>
    <property type="match status" value="1"/>
</dbReference>
<dbReference type="InterPro" id="IPR036388">
    <property type="entry name" value="WH-like_DNA-bd_sf"/>
</dbReference>
<evidence type="ECO:0000259" key="4">
    <source>
        <dbReference type="PROSITE" id="PS50043"/>
    </source>
</evidence>
<dbReference type="RefSeq" id="WP_043057338.1">
    <property type="nucleotide sequence ID" value="NZ_LXEY01000015.1"/>
</dbReference>
<dbReference type="Pfam" id="PF00196">
    <property type="entry name" value="GerE"/>
    <property type="match status" value="1"/>
</dbReference>
<dbReference type="GO" id="GO:0003677">
    <property type="term" value="F:DNA binding"/>
    <property type="evidence" value="ECO:0007669"/>
    <property type="project" value="UniProtKB-KW"/>
</dbReference>
<gene>
    <name evidence="5" type="ORF">A6F49_08020</name>
</gene>
<name>A0A1B7M0W4_9MICC</name>
<sequence length="519" mass="57358">MQDVDDLLPDEGEPSSLDGLAQFVYQVEDVLAQKDYATAASLVEENIAAAWFGFEPARISEILKLLAYEVGDAAPLVTAAYKILSASKAGLTNTQALQDQLDSDDPKQMFVLAMFRMSDYRVHGMISRALEQADVIETYLAKMRPSLTPRGGWLLQAPGQIGITAMLAGDFSRALSSLMHAQLRPANPKFVFLEREALVKSALIHATFGNAATATGLLTRAAQVPRTSSWVEQRVDVQAEFADILLDQGDLEDMIDRLEVISLHEVGEMWPFYVVALHRLLVAAGHHDEVEHRLEMLDSLPLPRIDGEGFTGSVLPLKRALVALSVGRGSEAVRPLERADHSLTYTKLVSAAADLYVGRLHHALDHIRGLQYATRGFRLLEIRRLSVLAAAQYMLGHTDESIAALKHAAEMPRGLTPQEKLLFGEEIQQFAEKHVPSWPKESNGKAIFLPQLPQRGHSLTQREIEILEHLALGLTRVEIAERLFVSLSTVKTQLQSIYRKLEVSSAADAVFEGERRGII</sequence>
<dbReference type="SMART" id="SM00421">
    <property type="entry name" value="HTH_LUXR"/>
    <property type="match status" value="1"/>
</dbReference>
<dbReference type="InterPro" id="IPR000792">
    <property type="entry name" value="Tscrpt_reg_LuxR_C"/>
</dbReference>
<dbReference type="SUPFAM" id="SSF46894">
    <property type="entry name" value="C-terminal effector domain of the bipartite response regulators"/>
    <property type="match status" value="1"/>
</dbReference>
<dbReference type="EMBL" id="LXEY01000015">
    <property type="protein sequence ID" value="OAV61829.1"/>
    <property type="molecule type" value="Genomic_DNA"/>
</dbReference>
<dbReference type="OrthoDB" id="134985at2"/>
<protein>
    <recommendedName>
        <fullName evidence="4">HTH luxR-type domain-containing protein</fullName>
    </recommendedName>
</protein>
<dbReference type="Proteomes" id="UP000078292">
    <property type="component" value="Unassembled WGS sequence"/>
</dbReference>
<reference evidence="5 6" key="1">
    <citation type="submission" date="2016-04" db="EMBL/GenBank/DDBJ databases">
        <title>First whole genome shotgun sequence of the bacterium Enteractinococcus sp. strain UASWS1574.</title>
        <authorList>
            <person name="Crovadore J."/>
            <person name="Chablais R."/>
            <person name="Lefort F."/>
        </authorList>
    </citation>
    <scope>NUCLEOTIDE SEQUENCE [LARGE SCALE GENOMIC DNA]</scope>
    <source>
        <strain evidence="5 6">UASWS1574</strain>
    </source>
</reference>
<dbReference type="PANTHER" id="PTHR44688:SF16">
    <property type="entry name" value="DNA-BINDING TRANSCRIPTIONAL ACTIVATOR DEVR_DOSR"/>
    <property type="match status" value="1"/>
</dbReference>
<organism evidence="5 6">
    <name type="scientific">Enteractinococcus helveticum</name>
    <dbReference type="NCBI Taxonomy" id="1837282"/>
    <lineage>
        <taxon>Bacteria</taxon>
        <taxon>Bacillati</taxon>
        <taxon>Actinomycetota</taxon>
        <taxon>Actinomycetes</taxon>
        <taxon>Micrococcales</taxon>
        <taxon>Micrococcaceae</taxon>
    </lineage>
</organism>
<keyword evidence="3" id="KW-0804">Transcription</keyword>
<feature type="domain" description="HTH luxR-type" evidence="4">
    <location>
        <begin position="452"/>
        <end position="517"/>
    </location>
</feature>
<keyword evidence="6" id="KW-1185">Reference proteome</keyword>
<evidence type="ECO:0000256" key="2">
    <source>
        <dbReference type="ARBA" id="ARBA00023125"/>
    </source>
</evidence>
<dbReference type="PROSITE" id="PS50043">
    <property type="entry name" value="HTH_LUXR_2"/>
    <property type="match status" value="1"/>
</dbReference>
<evidence type="ECO:0000256" key="1">
    <source>
        <dbReference type="ARBA" id="ARBA00023015"/>
    </source>
</evidence>
<dbReference type="GO" id="GO:0006355">
    <property type="term" value="P:regulation of DNA-templated transcription"/>
    <property type="evidence" value="ECO:0007669"/>
    <property type="project" value="InterPro"/>
</dbReference>
<evidence type="ECO:0000313" key="5">
    <source>
        <dbReference type="EMBL" id="OAV61829.1"/>
    </source>
</evidence>
<evidence type="ECO:0000256" key="3">
    <source>
        <dbReference type="ARBA" id="ARBA00023163"/>
    </source>
</evidence>
<dbReference type="AlphaFoldDB" id="A0A1B7M0W4"/>